<dbReference type="EMBL" id="JSZA02000034">
    <property type="protein sequence ID" value="TGO03191.1"/>
    <property type="molecule type" value="Genomic_DNA"/>
</dbReference>
<gene>
    <name evidence="1" type="ORF">PN36_11195</name>
</gene>
<name>A0A4E0R4Q6_9GAMM</name>
<protein>
    <submittedName>
        <fullName evidence="1">Uncharacterized protein</fullName>
    </submittedName>
</protein>
<evidence type="ECO:0000313" key="1">
    <source>
        <dbReference type="EMBL" id="TGO03191.1"/>
    </source>
</evidence>
<evidence type="ECO:0000313" key="2">
    <source>
        <dbReference type="Proteomes" id="UP000030428"/>
    </source>
</evidence>
<accession>A0A4E0R4Q6</accession>
<keyword evidence="2" id="KW-1185">Reference proteome</keyword>
<sequence length="321" mass="37451">MVKKTQNPPEKNQQIVLFSPAEAEHAEKISENPLEEVKNAFDITCKQAFLQNPEGALRLMGIPGKVTLMEKNVELQRTSDLKVDLAFWVEYPVGSNEYPEGDKFLLHIEFQRQAQKNMPLRMAEYDMELALANAERDKKGGILNYPKIRSYVLYFWPKEGKDDPENCSIEHVIEVRYRKILLYEKTLAELKQMALWEYMAFAPILKDMDEQQLNEAKELLEQYAGKDDKKRSRLLLTLAFYFKRKYKRNINEIIQNFDTMISKTAETGYYALTPEEARQEREDGMAEGMAKGIQKVLAMLSETQREKIMQRLGEENRKSKS</sequence>
<proteinExistence type="predicted"/>
<reference evidence="1 2" key="1">
    <citation type="journal article" date="2016" name="Front. Microbiol.">
        <title>Single-Cell (Meta-)Genomics of a Dimorphic Candidatus Thiomargarita nelsonii Reveals Genomic Plasticity.</title>
        <authorList>
            <person name="Flood B.E."/>
            <person name="Fliss P."/>
            <person name="Jones D.S."/>
            <person name="Dick G.J."/>
            <person name="Jain S."/>
            <person name="Kaster A.K."/>
            <person name="Winkel M."/>
            <person name="Mussmann M."/>
            <person name="Bailey J."/>
        </authorList>
    </citation>
    <scope>NUCLEOTIDE SEQUENCE [LARGE SCALE GENOMIC DNA]</scope>
    <source>
        <strain evidence="1">Hydrate Ridge</strain>
    </source>
</reference>
<comment type="caution">
    <text evidence="1">The sequence shown here is derived from an EMBL/GenBank/DDBJ whole genome shotgun (WGS) entry which is preliminary data.</text>
</comment>
<dbReference type="Proteomes" id="UP000030428">
    <property type="component" value="Unassembled WGS sequence"/>
</dbReference>
<organism evidence="1 2">
    <name type="scientific">Candidatus Thiomargarita nelsonii</name>
    <dbReference type="NCBI Taxonomy" id="1003181"/>
    <lineage>
        <taxon>Bacteria</taxon>
        <taxon>Pseudomonadati</taxon>
        <taxon>Pseudomonadota</taxon>
        <taxon>Gammaproteobacteria</taxon>
        <taxon>Thiotrichales</taxon>
        <taxon>Thiotrichaceae</taxon>
        <taxon>Thiomargarita</taxon>
    </lineage>
</organism>
<dbReference type="AlphaFoldDB" id="A0A4E0R4Q6"/>